<evidence type="ECO:0000313" key="12">
    <source>
        <dbReference type="Proteomes" id="UP000694941"/>
    </source>
</evidence>
<feature type="compositionally biased region" description="Basic and acidic residues" evidence="11">
    <location>
        <begin position="136"/>
        <end position="148"/>
    </location>
</feature>
<protein>
    <recommendedName>
        <fullName evidence="9">Small ribosomal subunit protein mS40</fullName>
    </recommendedName>
    <alternativeName>
        <fullName evidence="8">28S ribosomal protein S18-2, mitochondrial</fullName>
    </alternativeName>
    <alternativeName>
        <fullName evidence="10">28S ribosomal protein S18b, mitochondrial</fullName>
    </alternativeName>
</protein>
<dbReference type="Proteomes" id="UP000694941">
    <property type="component" value="Unplaced"/>
</dbReference>
<reference evidence="13" key="1">
    <citation type="submission" date="2025-08" db="UniProtKB">
        <authorList>
            <consortium name="RefSeq"/>
        </authorList>
    </citation>
    <scope>IDENTIFICATION</scope>
    <source>
        <tissue evidence="13">Muscle</tissue>
    </source>
</reference>
<keyword evidence="5" id="KW-0689">Ribosomal protein</keyword>
<accession>A0ABM1B4C7</accession>
<dbReference type="RefSeq" id="XP_013774554.1">
    <property type="nucleotide sequence ID" value="XM_013919100.2"/>
</dbReference>
<organism evidence="12 13">
    <name type="scientific">Limulus polyphemus</name>
    <name type="common">Atlantic horseshoe crab</name>
    <dbReference type="NCBI Taxonomy" id="6850"/>
    <lineage>
        <taxon>Eukaryota</taxon>
        <taxon>Metazoa</taxon>
        <taxon>Ecdysozoa</taxon>
        <taxon>Arthropoda</taxon>
        <taxon>Chelicerata</taxon>
        <taxon>Merostomata</taxon>
        <taxon>Xiphosura</taxon>
        <taxon>Limulidae</taxon>
        <taxon>Limulus</taxon>
    </lineage>
</organism>
<dbReference type="Gene3D" id="4.10.640.10">
    <property type="entry name" value="Ribosomal protein S18"/>
    <property type="match status" value="1"/>
</dbReference>
<keyword evidence="12" id="KW-1185">Reference proteome</keyword>
<evidence type="ECO:0000256" key="8">
    <source>
        <dbReference type="ARBA" id="ARBA00032055"/>
    </source>
</evidence>
<dbReference type="InterPro" id="IPR040054">
    <property type="entry name" value="MRPS18B"/>
</dbReference>
<dbReference type="PANTHER" id="PTHR13329:SF2">
    <property type="entry name" value="SMALL RIBOSOMAL SUBUNIT PROTEIN MS40"/>
    <property type="match status" value="1"/>
</dbReference>
<keyword evidence="4" id="KW-0809">Transit peptide</keyword>
<evidence type="ECO:0000256" key="1">
    <source>
        <dbReference type="ARBA" id="ARBA00004173"/>
    </source>
</evidence>
<dbReference type="SUPFAM" id="SSF46911">
    <property type="entry name" value="Ribosomal protein S18"/>
    <property type="match status" value="1"/>
</dbReference>
<keyword evidence="7" id="KW-0687">Ribonucleoprotein</keyword>
<dbReference type="InterPro" id="IPR036870">
    <property type="entry name" value="Ribosomal_bS18_sf"/>
</dbReference>
<dbReference type="InterPro" id="IPR001648">
    <property type="entry name" value="Ribosomal_bS18"/>
</dbReference>
<keyword evidence="6" id="KW-0496">Mitochondrion</keyword>
<sequence>MWLKTGLKYACVFLVRLNNTNNKITIGLPSVCRYIGNVRFNDKTVISRTYLSFGSNFKSQYSIPRLWLRNNLIHFKPGSSTYGRNFGVQKFTPVLFPALHLQPYRDIHTCGILFGEEEEQVKEGDVETASSEDTENDPKDRRKVIPPETSKRYLKSKAYAETYGSEPVWTRYRRNFKGQYPPRKTRKTCIRSGKISTGNPCPICRDEYLVLHHTNTELLEQFVSPHTGQVYDANKTGLCQKKQKELIVAVEKAKDWGLITFDVPFREYDYSEYYPDIQDSKTA</sequence>
<dbReference type="Pfam" id="PF01084">
    <property type="entry name" value="Ribosomal_S18"/>
    <property type="match status" value="1"/>
</dbReference>
<evidence type="ECO:0000256" key="10">
    <source>
        <dbReference type="ARBA" id="ARBA00035515"/>
    </source>
</evidence>
<keyword evidence="3" id="KW-0597">Phosphoprotein</keyword>
<evidence type="ECO:0000256" key="2">
    <source>
        <dbReference type="ARBA" id="ARBA00006136"/>
    </source>
</evidence>
<dbReference type="PANTHER" id="PTHR13329">
    <property type="entry name" value="MITOCHONDRIAL RIBOSOMAL PROTEIN S18B"/>
    <property type="match status" value="1"/>
</dbReference>
<feature type="region of interest" description="Disordered" evidence="11">
    <location>
        <begin position="121"/>
        <end position="148"/>
    </location>
</feature>
<evidence type="ECO:0000313" key="13">
    <source>
        <dbReference type="RefSeq" id="XP_013774554.1"/>
    </source>
</evidence>
<evidence type="ECO:0000256" key="4">
    <source>
        <dbReference type="ARBA" id="ARBA00022946"/>
    </source>
</evidence>
<proteinExistence type="inferred from homology"/>
<evidence type="ECO:0000256" key="5">
    <source>
        <dbReference type="ARBA" id="ARBA00022980"/>
    </source>
</evidence>
<dbReference type="GeneID" id="106459478"/>
<evidence type="ECO:0000256" key="3">
    <source>
        <dbReference type="ARBA" id="ARBA00022553"/>
    </source>
</evidence>
<evidence type="ECO:0000256" key="7">
    <source>
        <dbReference type="ARBA" id="ARBA00023274"/>
    </source>
</evidence>
<comment type="subcellular location">
    <subcellularLocation>
        <location evidence="1">Mitochondrion</location>
    </subcellularLocation>
</comment>
<name>A0ABM1B4C7_LIMPO</name>
<evidence type="ECO:0000256" key="6">
    <source>
        <dbReference type="ARBA" id="ARBA00023128"/>
    </source>
</evidence>
<gene>
    <name evidence="13" type="primary">LOC106459478</name>
</gene>
<evidence type="ECO:0000256" key="9">
    <source>
        <dbReference type="ARBA" id="ARBA00035130"/>
    </source>
</evidence>
<comment type="similarity">
    <text evidence="2">Belongs to the bacterial ribosomal protein bS18 family. Mitochondrion-specific ribosomal protein mS40 subfamily.</text>
</comment>
<evidence type="ECO:0000256" key="11">
    <source>
        <dbReference type="SAM" id="MobiDB-lite"/>
    </source>
</evidence>